<name>A0A7J2T8Y1_9CREN</name>
<protein>
    <recommendedName>
        <fullName evidence="3">RNA-binding protein</fullName>
    </recommendedName>
</protein>
<gene>
    <name evidence="2" type="ORF">ENM66_04740</name>
    <name evidence="1" type="ORF">ENP99_02530</name>
</gene>
<comment type="caution">
    <text evidence="1">The sequence shown here is derived from an EMBL/GenBank/DDBJ whole genome shotgun (WGS) entry which is preliminary data.</text>
</comment>
<dbReference type="Pfam" id="PF02598">
    <property type="entry name" value="Methyltrn_RNA_3"/>
    <property type="match status" value="1"/>
</dbReference>
<dbReference type="InterPro" id="IPR029028">
    <property type="entry name" value="Alpha/beta_knot_MTases"/>
</dbReference>
<evidence type="ECO:0000313" key="1">
    <source>
        <dbReference type="EMBL" id="HEH30975.1"/>
    </source>
</evidence>
<dbReference type="InterPro" id="IPR003750">
    <property type="entry name" value="Put_MeTrfase-C9orf114-like"/>
</dbReference>
<accession>A0A7J2T8Y1</accession>
<organism evidence="1">
    <name type="scientific">Ignisphaera aggregans</name>
    <dbReference type="NCBI Taxonomy" id="334771"/>
    <lineage>
        <taxon>Archaea</taxon>
        <taxon>Thermoproteota</taxon>
        <taxon>Thermoprotei</taxon>
        <taxon>Desulfurococcales</taxon>
        <taxon>Desulfurococcaceae</taxon>
        <taxon>Ignisphaera</taxon>
    </lineage>
</organism>
<dbReference type="InterPro" id="IPR029026">
    <property type="entry name" value="tRNA_m1G_MTases_N"/>
</dbReference>
<dbReference type="Gene3D" id="2.40.50.140">
    <property type="entry name" value="Nucleic acid-binding proteins"/>
    <property type="match status" value="1"/>
</dbReference>
<evidence type="ECO:0008006" key="3">
    <source>
        <dbReference type="Google" id="ProtNLM"/>
    </source>
</evidence>
<dbReference type="EMBL" id="DRYQ01000069">
    <property type="protein sequence ID" value="HHQ50640.1"/>
    <property type="molecule type" value="Genomic_DNA"/>
</dbReference>
<dbReference type="PANTHER" id="PTHR12150:SF13">
    <property type="entry name" value="METHYLTRANSFERASE C9ORF114-RELATED"/>
    <property type="match status" value="1"/>
</dbReference>
<dbReference type="SUPFAM" id="SSF75217">
    <property type="entry name" value="alpha/beta knot"/>
    <property type="match status" value="1"/>
</dbReference>
<dbReference type="CDD" id="cd18086">
    <property type="entry name" value="HsC9orf114-like"/>
    <property type="match status" value="1"/>
</dbReference>
<dbReference type="Gene3D" id="3.40.1280.10">
    <property type="match status" value="1"/>
</dbReference>
<dbReference type="EMBL" id="DSLL01000018">
    <property type="protein sequence ID" value="HEH30975.1"/>
    <property type="molecule type" value="Genomic_DNA"/>
</dbReference>
<reference evidence="1" key="1">
    <citation type="journal article" date="2020" name="mSystems">
        <title>Genome- and Community-Level Interaction Insights into Carbon Utilization and Element Cycling Functions of Hydrothermarchaeota in Hydrothermal Sediment.</title>
        <authorList>
            <person name="Zhou Z."/>
            <person name="Liu Y."/>
            <person name="Xu W."/>
            <person name="Pan J."/>
            <person name="Luo Z.H."/>
            <person name="Li M."/>
        </authorList>
    </citation>
    <scope>NUCLEOTIDE SEQUENCE [LARGE SCALE GENOMIC DNA]</scope>
    <source>
        <strain evidence="2">SpSt-1105</strain>
        <strain evidence="1">SpSt-27</strain>
    </source>
</reference>
<dbReference type="SUPFAM" id="SSF50249">
    <property type="entry name" value="Nucleic acid-binding proteins"/>
    <property type="match status" value="1"/>
</dbReference>
<evidence type="ECO:0000313" key="2">
    <source>
        <dbReference type="EMBL" id="HHQ50640.1"/>
    </source>
</evidence>
<dbReference type="InterPro" id="IPR012340">
    <property type="entry name" value="NA-bd_OB-fold"/>
</dbReference>
<proteinExistence type="predicted"/>
<dbReference type="PANTHER" id="PTHR12150">
    <property type="entry name" value="CLASS IV SAM-BINDING METHYLTRANSFERASE-RELATED"/>
    <property type="match status" value="1"/>
</dbReference>
<sequence length="297" mass="33485">MSVEFEDLALPLKTGPRLAIAIPSSLASEVFDFMERTRKVGYVGRAAAIFRVEEIMVYVDDSLENARFIEDVLRYLDAPPYLRKRLVTVNPNLRHAGALPPLKAVHHVPQAFGVNIREGVVIAADDVRSVVYVGLDKNVIVYKPLAVGKRVTVEIEKSLPRQYLGKVVEKSSIKLYWGYEVKIFNSIAELFKHLKGKGYAILCASKKGNIIYSVENELSKTLKNVEKVSIVFGGPKLDIDEIAEKHSINIQEHCEITVNFIPRQGVESVRTEEAILIVLAIVNYLKEKYREIYRDTS</sequence>
<dbReference type="AlphaFoldDB" id="A0A7J2T8Y1"/>